<organism evidence="20">
    <name type="scientific">Protopterus aethiopicus</name>
    <name type="common">Marbled lungfish</name>
    <dbReference type="NCBI Taxonomy" id="7886"/>
    <lineage>
        <taxon>Eukaryota</taxon>
        <taxon>Metazoa</taxon>
        <taxon>Chordata</taxon>
        <taxon>Craniata</taxon>
        <taxon>Vertebrata</taxon>
        <taxon>Euteleostomi</taxon>
        <taxon>Dipnomorpha</taxon>
        <taxon>Ceratodontiformes</taxon>
        <taxon>Lepidosirenoidei</taxon>
        <taxon>Protopteridae</taxon>
        <taxon>Protopterus</taxon>
    </lineage>
</organism>
<evidence type="ECO:0000256" key="15">
    <source>
        <dbReference type="ARBA" id="ARBA00023136"/>
    </source>
</evidence>
<reference evidence="20" key="1">
    <citation type="journal article" date="2010" name="Mol. Biol. Evol.">
        <title>Evolutionary origin and phylogeny of the modern holocephalans (Chondrichthyes: Chimaeriformes): a mitogenomic perspective.</title>
        <authorList>
            <person name="Inoue J.G."/>
            <person name="Miya M."/>
            <person name="Lam K."/>
            <person name="Tay B.H."/>
            <person name="Danks J.A."/>
            <person name="Bell J."/>
            <person name="Walker T.I."/>
            <person name="Venkatesh B."/>
        </authorList>
    </citation>
    <scope>NUCLEOTIDE SEQUENCE</scope>
</reference>
<evidence type="ECO:0000256" key="3">
    <source>
        <dbReference type="ARBA" id="ARBA00012944"/>
    </source>
</evidence>
<keyword evidence="13 17" id="KW-0830">Ubiquinone</keyword>
<feature type="transmembrane region" description="Helical" evidence="17">
    <location>
        <begin position="96"/>
        <end position="115"/>
    </location>
</feature>
<evidence type="ECO:0000256" key="8">
    <source>
        <dbReference type="ARBA" id="ARBA00022792"/>
    </source>
</evidence>
<dbReference type="InterPro" id="IPR003917">
    <property type="entry name" value="NADH_UbQ_OxRdtase_chain2"/>
</dbReference>
<evidence type="ECO:0000256" key="4">
    <source>
        <dbReference type="ARBA" id="ARBA00021008"/>
    </source>
</evidence>
<feature type="transmembrane region" description="Helical" evidence="17">
    <location>
        <begin position="56"/>
        <end position="76"/>
    </location>
</feature>
<dbReference type="InterPro" id="IPR010933">
    <property type="entry name" value="NADH_DH_su2_C"/>
</dbReference>
<feature type="transmembrane region" description="Helical" evidence="17">
    <location>
        <begin position="240"/>
        <end position="261"/>
    </location>
</feature>
<dbReference type="RefSeq" id="YP_004061412.1">
    <property type="nucleotide sequence ID" value="NC_014764.2"/>
</dbReference>
<dbReference type="InterPro" id="IPR001750">
    <property type="entry name" value="ND/Mrp_TM"/>
</dbReference>
<evidence type="ECO:0000259" key="18">
    <source>
        <dbReference type="Pfam" id="PF00361"/>
    </source>
</evidence>
<protein>
    <recommendedName>
        <fullName evidence="4 17">NADH-ubiquinone oxidoreductase chain 2</fullName>
        <ecNumber evidence="3 17">7.1.1.2</ecNumber>
    </recommendedName>
</protein>
<evidence type="ECO:0000256" key="12">
    <source>
        <dbReference type="ARBA" id="ARBA00023027"/>
    </source>
</evidence>
<keyword evidence="5" id="KW-0813">Transport</keyword>
<dbReference type="EC" id="7.1.1.2" evidence="3 17"/>
<keyword evidence="8 17" id="KW-0999">Mitochondrion inner membrane</keyword>
<feature type="transmembrane region" description="Helical" evidence="17">
    <location>
        <begin position="273"/>
        <end position="294"/>
    </location>
</feature>
<name>E3WCM4_PROAT</name>
<evidence type="ECO:0000256" key="17">
    <source>
        <dbReference type="RuleBase" id="RU003403"/>
    </source>
</evidence>
<evidence type="ECO:0000256" key="16">
    <source>
        <dbReference type="ARBA" id="ARBA00049551"/>
    </source>
</evidence>
<dbReference type="GO" id="GO:0005743">
    <property type="term" value="C:mitochondrial inner membrane"/>
    <property type="evidence" value="ECO:0007669"/>
    <property type="project" value="UniProtKB-SubCell"/>
</dbReference>
<comment type="subcellular location">
    <subcellularLocation>
        <location evidence="1 17">Mitochondrion inner membrane</location>
        <topology evidence="1 17">Multi-pass membrane protein</topology>
    </subcellularLocation>
</comment>
<feature type="transmembrane region" description="Helical" evidence="17">
    <location>
        <begin position="151"/>
        <end position="170"/>
    </location>
</feature>
<keyword evidence="9 17" id="KW-1278">Translocase</keyword>
<evidence type="ECO:0000256" key="13">
    <source>
        <dbReference type="ARBA" id="ARBA00023075"/>
    </source>
</evidence>
<evidence type="ECO:0000256" key="10">
    <source>
        <dbReference type="ARBA" id="ARBA00022982"/>
    </source>
</evidence>
<evidence type="ECO:0000256" key="1">
    <source>
        <dbReference type="ARBA" id="ARBA00004448"/>
    </source>
</evidence>
<evidence type="ECO:0000256" key="6">
    <source>
        <dbReference type="ARBA" id="ARBA00022660"/>
    </source>
</evidence>
<dbReference type="InterPro" id="IPR050175">
    <property type="entry name" value="Complex_I_Subunit_2"/>
</dbReference>
<dbReference type="EMBL" id="AB558409">
    <property type="protein sequence ID" value="BAJ40851.1"/>
    <property type="molecule type" value="Genomic_DNA"/>
</dbReference>
<evidence type="ECO:0000256" key="7">
    <source>
        <dbReference type="ARBA" id="ARBA00022692"/>
    </source>
</evidence>
<geneLocation type="mitochondrion" evidence="20"/>
<dbReference type="PANTHER" id="PTHR46552:SF1">
    <property type="entry name" value="NADH-UBIQUINONE OXIDOREDUCTASE CHAIN 2"/>
    <property type="match status" value="1"/>
</dbReference>
<dbReference type="Pfam" id="PF00361">
    <property type="entry name" value="Proton_antipo_M"/>
    <property type="match status" value="1"/>
</dbReference>
<comment type="catalytic activity">
    <reaction evidence="16 17">
        <text>a ubiquinone + NADH + 5 H(+)(in) = a ubiquinol + NAD(+) + 4 H(+)(out)</text>
        <dbReference type="Rhea" id="RHEA:29091"/>
        <dbReference type="Rhea" id="RHEA-COMP:9565"/>
        <dbReference type="Rhea" id="RHEA-COMP:9566"/>
        <dbReference type="ChEBI" id="CHEBI:15378"/>
        <dbReference type="ChEBI" id="CHEBI:16389"/>
        <dbReference type="ChEBI" id="CHEBI:17976"/>
        <dbReference type="ChEBI" id="CHEBI:57540"/>
        <dbReference type="ChEBI" id="CHEBI:57945"/>
        <dbReference type="EC" id="7.1.1.2"/>
    </reaction>
</comment>
<proteinExistence type="inferred from homology"/>
<evidence type="ECO:0000256" key="11">
    <source>
        <dbReference type="ARBA" id="ARBA00022989"/>
    </source>
</evidence>
<dbReference type="Pfam" id="PF06444">
    <property type="entry name" value="NADH_dehy_S2_C"/>
    <property type="match status" value="1"/>
</dbReference>
<accession>E3WCM4</accession>
<feature type="transmembrane region" description="Helical" evidence="17">
    <location>
        <begin position="319"/>
        <end position="342"/>
    </location>
</feature>
<keyword evidence="14 17" id="KW-0496">Mitochondrion</keyword>
<dbReference type="GeneID" id="10007417"/>
<evidence type="ECO:0000313" key="20">
    <source>
        <dbReference type="EMBL" id="BAJ40851.1"/>
    </source>
</evidence>
<dbReference type="PANTHER" id="PTHR46552">
    <property type="entry name" value="NADH-UBIQUINONE OXIDOREDUCTASE CHAIN 2"/>
    <property type="match status" value="1"/>
</dbReference>
<dbReference type="GO" id="GO:0006120">
    <property type="term" value="P:mitochondrial electron transport, NADH to ubiquinone"/>
    <property type="evidence" value="ECO:0007669"/>
    <property type="project" value="InterPro"/>
</dbReference>
<gene>
    <name evidence="20" type="primary">ND2</name>
</gene>
<dbReference type="PRINTS" id="PR01436">
    <property type="entry name" value="NADHDHGNASE2"/>
</dbReference>
<keyword evidence="6 17" id="KW-0679">Respiratory chain</keyword>
<feature type="domain" description="NADH dehydrogenase subunit 2 C-terminal" evidence="19">
    <location>
        <begin position="290"/>
        <end position="341"/>
    </location>
</feature>
<feature type="domain" description="NADH:quinone oxidoreductase/Mrp antiporter transmembrane" evidence="18">
    <location>
        <begin position="23"/>
        <end position="288"/>
    </location>
</feature>
<evidence type="ECO:0000256" key="9">
    <source>
        <dbReference type="ARBA" id="ARBA00022967"/>
    </source>
</evidence>
<keyword evidence="10 17" id="KW-0249">Electron transport</keyword>
<dbReference type="CTD" id="4536"/>
<keyword evidence="15 17" id="KW-0472">Membrane</keyword>
<evidence type="ECO:0000256" key="5">
    <source>
        <dbReference type="ARBA" id="ARBA00022448"/>
    </source>
</evidence>
<evidence type="ECO:0000259" key="19">
    <source>
        <dbReference type="Pfam" id="PF06444"/>
    </source>
</evidence>
<dbReference type="AlphaFoldDB" id="E3WCM4"/>
<comment type="function">
    <text evidence="17">Core subunit of the mitochondrial membrane respiratory chain NADH dehydrogenase (Complex I) which catalyzes electron transfer from NADH through the respiratory chain, using ubiquinone as an electron acceptor. Essential for the catalytic activity and assembly of complex I.</text>
</comment>
<evidence type="ECO:0000256" key="14">
    <source>
        <dbReference type="ARBA" id="ARBA00023128"/>
    </source>
</evidence>
<sequence length="343" mass="37574">MSPTILSVLIMSLGLGTTVTFMSSNWLLAWVGLEINTMSIIPLMSQHHHPRATEAATKYFLAQAAASIMILFSSLINAWTAGEWNITNLLTPTSATLIALALAIKIGLAPMHFWLPEVLQGLTLMTGAILTTWQKLAPFILLYQISDTINPTLLLLLGLLSTLMGGWSGLNQTHLRKILAYSSIAHMGWMTMILPFAPNLALLNLAIYITLTLPLFLTLNTCSSATISSLALNWTKSPPLMTMLLIILLSLGGLPPLTGFVPKWLILQELTNNGLYISATVAALSALLSLYFYLRLCYTTSLTTAPNVLNNNHWRPNTWMYQALPMILIFATALLPLTPTLLV</sequence>
<keyword evidence="12 17" id="KW-0520">NAD</keyword>
<keyword evidence="11 17" id="KW-1133">Transmembrane helix</keyword>
<keyword evidence="7 17" id="KW-0812">Transmembrane</keyword>
<dbReference type="GO" id="GO:0008137">
    <property type="term" value="F:NADH dehydrogenase (ubiquinone) activity"/>
    <property type="evidence" value="ECO:0007669"/>
    <property type="project" value="UniProtKB-EC"/>
</dbReference>
<comment type="similarity">
    <text evidence="2 17">Belongs to the complex I subunit 2 family.</text>
</comment>
<evidence type="ECO:0000256" key="2">
    <source>
        <dbReference type="ARBA" id="ARBA00007012"/>
    </source>
</evidence>